<dbReference type="PANTHER" id="PTHR10829">
    <property type="entry name" value="CORTACTIN AND DREBRIN"/>
    <property type="match status" value="1"/>
</dbReference>
<proteinExistence type="predicted"/>
<evidence type="ECO:0000256" key="13">
    <source>
        <dbReference type="ARBA" id="ARBA00034103"/>
    </source>
</evidence>
<evidence type="ECO:0000256" key="12">
    <source>
        <dbReference type="ARBA" id="ARBA00023273"/>
    </source>
</evidence>
<protein>
    <recommendedName>
        <fullName evidence="15">ADF-H domain-containing protein</fullName>
    </recommendedName>
</protein>
<dbReference type="GO" id="GO:0030027">
    <property type="term" value="C:lamellipodium"/>
    <property type="evidence" value="ECO:0007669"/>
    <property type="project" value="UniProtKB-SubCell"/>
</dbReference>
<evidence type="ECO:0000256" key="6">
    <source>
        <dbReference type="ARBA" id="ARBA00004510"/>
    </source>
</evidence>
<dbReference type="GO" id="GO:0030425">
    <property type="term" value="C:dendrite"/>
    <property type="evidence" value="ECO:0007669"/>
    <property type="project" value="TreeGrafter"/>
</dbReference>
<dbReference type="PaxDb" id="30732-ENSOMEP00000024180"/>
<evidence type="ECO:0000256" key="9">
    <source>
        <dbReference type="ARBA" id="ARBA00022753"/>
    </source>
</evidence>
<dbReference type="Gene3D" id="3.40.20.10">
    <property type="entry name" value="Severin"/>
    <property type="match status" value="1"/>
</dbReference>
<feature type="compositionally biased region" description="Polar residues" evidence="14">
    <location>
        <begin position="138"/>
        <end position="151"/>
    </location>
</feature>
<dbReference type="PROSITE" id="PS51263">
    <property type="entry name" value="ADF_H"/>
    <property type="match status" value="1"/>
</dbReference>
<dbReference type="Proteomes" id="UP000261560">
    <property type="component" value="Unplaced"/>
</dbReference>
<evidence type="ECO:0000256" key="10">
    <source>
        <dbReference type="ARBA" id="ARBA00022949"/>
    </source>
</evidence>
<dbReference type="GO" id="GO:0045211">
    <property type="term" value="C:postsynaptic membrane"/>
    <property type="evidence" value="ECO:0007669"/>
    <property type="project" value="TreeGrafter"/>
</dbReference>
<name>A0A3B3D426_ORYME</name>
<evidence type="ECO:0000256" key="4">
    <source>
        <dbReference type="ARBA" id="ARBA00004413"/>
    </source>
</evidence>
<evidence type="ECO:0000256" key="1">
    <source>
        <dbReference type="ARBA" id="ARBA00004132"/>
    </source>
</evidence>
<dbReference type="GO" id="GO:0070161">
    <property type="term" value="C:anchoring junction"/>
    <property type="evidence" value="ECO:0007669"/>
    <property type="project" value="UniProtKB-SubCell"/>
</dbReference>
<dbReference type="Ensembl" id="ENSOMET00000010316.1">
    <property type="protein sequence ID" value="ENSOMEP00000024180.1"/>
    <property type="gene ID" value="ENSOMEG00000004663.1"/>
</dbReference>
<evidence type="ECO:0000259" key="15">
    <source>
        <dbReference type="PROSITE" id="PS51263"/>
    </source>
</evidence>
<reference evidence="16" key="1">
    <citation type="submission" date="2025-08" db="UniProtKB">
        <authorList>
            <consortium name="Ensembl"/>
        </authorList>
    </citation>
    <scope>IDENTIFICATION</scope>
</reference>
<dbReference type="GO" id="GO:0005769">
    <property type="term" value="C:early endosome"/>
    <property type="evidence" value="ECO:0007669"/>
    <property type="project" value="UniProtKB-SubCell"/>
</dbReference>
<dbReference type="CDD" id="cd11281">
    <property type="entry name" value="ADF_drebrin_like"/>
    <property type="match status" value="1"/>
</dbReference>
<keyword evidence="17" id="KW-1185">Reference proteome</keyword>
<dbReference type="GO" id="GO:0051015">
    <property type="term" value="F:actin filament binding"/>
    <property type="evidence" value="ECO:0007669"/>
    <property type="project" value="TreeGrafter"/>
</dbReference>
<dbReference type="GO" id="GO:0030864">
    <property type="term" value="C:cortical actin cytoskeleton"/>
    <property type="evidence" value="ECO:0007669"/>
    <property type="project" value="TreeGrafter"/>
</dbReference>
<reference evidence="16" key="2">
    <citation type="submission" date="2025-09" db="UniProtKB">
        <authorList>
            <consortium name="Ensembl"/>
        </authorList>
    </citation>
    <scope>IDENTIFICATION</scope>
</reference>
<keyword evidence="11" id="KW-0770">Synapse</keyword>
<dbReference type="SUPFAM" id="SSF55753">
    <property type="entry name" value="Actin depolymerizing proteins"/>
    <property type="match status" value="1"/>
</dbReference>
<dbReference type="GO" id="GO:0001726">
    <property type="term" value="C:ruffle"/>
    <property type="evidence" value="ECO:0007669"/>
    <property type="project" value="UniProtKB-SubCell"/>
</dbReference>
<dbReference type="STRING" id="30732.ENSOMEP00000024180"/>
<comment type="subcellular location">
    <subcellularLocation>
        <location evidence="2">Cell junction</location>
    </subcellularLocation>
    <subcellularLocation>
        <location evidence="4">Cell membrane</location>
        <topology evidence="4">Peripheral membrane protein</topology>
        <orientation evidence="4">Cytoplasmic side</orientation>
    </subcellularLocation>
    <subcellularLocation>
        <location evidence="6">Cell projection</location>
        <location evidence="6">Lamellipodium</location>
    </subcellularLocation>
    <subcellularLocation>
        <location evidence="5">Cell projection</location>
        <location evidence="5">Ruffle</location>
    </subcellularLocation>
    <subcellularLocation>
        <location evidence="7">Cytoplasm</location>
        <location evidence="7">Cell cortex</location>
    </subcellularLocation>
    <subcellularLocation>
        <location evidence="1">Cytoplasmic vesicle</location>
        <location evidence="1">Clathrin-coated vesicle</location>
    </subcellularLocation>
    <subcellularLocation>
        <location evidence="3">Early endosome</location>
    </subcellularLocation>
    <subcellularLocation>
        <location evidence="13">Synapse</location>
    </subcellularLocation>
</comment>
<dbReference type="SMART" id="SM00102">
    <property type="entry name" value="ADF"/>
    <property type="match status" value="1"/>
</dbReference>
<dbReference type="GO" id="GO:0030136">
    <property type="term" value="C:clathrin-coated vesicle"/>
    <property type="evidence" value="ECO:0007669"/>
    <property type="project" value="UniProtKB-SubCell"/>
</dbReference>
<evidence type="ECO:0000256" key="2">
    <source>
        <dbReference type="ARBA" id="ARBA00004282"/>
    </source>
</evidence>
<dbReference type="InterPro" id="IPR002108">
    <property type="entry name" value="ADF-H"/>
</dbReference>
<evidence type="ECO:0000256" key="3">
    <source>
        <dbReference type="ARBA" id="ARBA00004412"/>
    </source>
</evidence>
<accession>A0A3B3D426</accession>
<evidence type="ECO:0000313" key="16">
    <source>
        <dbReference type="Ensembl" id="ENSOMEP00000024180.1"/>
    </source>
</evidence>
<dbReference type="GO" id="GO:0098974">
    <property type="term" value="P:postsynaptic actin cytoskeleton organization"/>
    <property type="evidence" value="ECO:0007669"/>
    <property type="project" value="TreeGrafter"/>
</dbReference>
<dbReference type="GO" id="GO:0061003">
    <property type="term" value="P:positive regulation of dendritic spine morphogenesis"/>
    <property type="evidence" value="ECO:0007669"/>
    <property type="project" value="TreeGrafter"/>
</dbReference>
<dbReference type="GO" id="GO:0048812">
    <property type="term" value="P:neuron projection morphogenesis"/>
    <property type="evidence" value="ECO:0007669"/>
    <property type="project" value="TreeGrafter"/>
</dbReference>
<dbReference type="GO" id="GO:0045773">
    <property type="term" value="P:positive regulation of axon extension"/>
    <property type="evidence" value="ECO:0007669"/>
    <property type="project" value="TreeGrafter"/>
</dbReference>
<evidence type="ECO:0000256" key="8">
    <source>
        <dbReference type="ARBA" id="ARBA00022475"/>
    </source>
</evidence>
<feature type="compositionally biased region" description="Basic residues" evidence="14">
    <location>
        <begin position="116"/>
        <end position="126"/>
    </location>
</feature>
<evidence type="ECO:0000256" key="5">
    <source>
        <dbReference type="ARBA" id="ARBA00004466"/>
    </source>
</evidence>
<keyword evidence="8" id="KW-1003">Cell membrane</keyword>
<dbReference type="GO" id="GO:0005884">
    <property type="term" value="C:actin filament"/>
    <property type="evidence" value="ECO:0007669"/>
    <property type="project" value="TreeGrafter"/>
</dbReference>
<dbReference type="GO" id="GO:0030427">
    <property type="term" value="C:site of polarized growth"/>
    <property type="evidence" value="ECO:0007669"/>
    <property type="project" value="TreeGrafter"/>
</dbReference>
<dbReference type="GO" id="GO:0030833">
    <property type="term" value="P:regulation of actin filament polymerization"/>
    <property type="evidence" value="ECO:0007669"/>
    <property type="project" value="TreeGrafter"/>
</dbReference>
<dbReference type="AlphaFoldDB" id="A0A3B3D426"/>
<organism evidence="16 17">
    <name type="scientific">Oryzias melastigma</name>
    <name type="common">Marine medaka</name>
    <dbReference type="NCBI Taxonomy" id="30732"/>
    <lineage>
        <taxon>Eukaryota</taxon>
        <taxon>Metazoa</taxon>
        <taxon>Chordata</taxon>
        <taxon>Craniata</taxon>
        <taxon>Vertebrata</taxon>
        <taxon>Euteleostomi</taxon>
        <taxon>Actinopterygii</taxon>
        <taxon>Neopterygii</taxon>
        <taxon>Teleostei</taxon>
        <taxon>Neoteleostei</taxon>
        <taxon>Acanthomorphata</taxon>
        <taxon>Ovalentaria</taxon>
        <taxon>Atherinomorphae</taxon>
        <taxon>Beloniformes</taxon>
        <taxon>Adrianichthyidae</taxon>
        <taxon>Oryziinae</taxon>
        <taxon>Oryzias</taxon>
    </lineage>
</organism>
<dbReference type="InterPro" id="IPR029006">
    <property type="entry name" value="ADF-H/Gelsolin-like_dom_sf"/>
</dbReference>
<evidence type="ECO:0000256" key="11">
    <source>
        <dbReference type="ARBA" id="ARBA00023018"/>
    </source>
</evidence>
<keyword evidence="10" id="KW-0965">Cell junction</keyword>
<evidence type="ECO:0000256" key="14">
    <source>
        <dbReference type="SAM" id="MobiDB-lite"/>
    </source>
</evidence>
<keyword evidence="8" id="KW-0472">Membrane</keyword>
<sequence length="225" mass="24934">MTVNLSKNGPALTAAYQEVVDGKSSTNWALFTYEGNSNNLRLAEKGDGGLEELLEELNSGKVMYAFCRVQDPNSGLPKYVLINWTGEGVADSRKGLCANHVSSVASFLKVSPRGSRDHKRPHRGRRGARDHPGESGQGVRSQLQLPQTNAELQRRSQRTRGEKTLLKTQKQPLKKGEGQTLELFSGKRRKMIISSAEATKKTEILINVWKPSNVNKPTFSRHGDH</sequence>
<feature type="domain" description="ADF-H" evidence="15">
    <location>
        <begin position="2"/>
        <end position="144"/>
    </location>
</feature>
<keyword evidence="9" id="KW-0967">Endosome</keyword>
<dbReference type="GeneTree" id="ENSGT00940000156732"/>
<evidence type="ECO:0000256" key="7">
    <source>
        <dbReference type="ARBA" id="ARBA00004544"/>
    </source>
</evidence>
<dbReference type="OMA" id="NHNDIRL"/>
<evidence type="ECO:0000313" key="17">
    <source>
        <dbReference type="Proteomes" id="UP000261560"/>
    </source>
</evidence>
<keyword evidence="12" id="KW-0966">Cell projection</keyword>
<dbReference type="PANTHER" id="PTHR10829:SF12">
    <property type="entry name" value="DREBRIN-LIKE PROTEIN"/>
    <property type="match status" value="1"/>
</dbReference>
<dbReference type="GO" id="GO:0014069">
    <property type="term" value="C:postsynaptic density"/>
    <property type="evidence" value="ECO:0007669"/>
    <property type="project" value="TreeGrafter"/>
</dbReference>
<feature type="region of interest" description="Disordered" evidence="14">
    <location>
        <begin position="109"/>
        <end position="178"/>
    </location>
</feature>
<dbReference type="Pfam" id="PF00241">
    <property type="entry name" value="Cofilin_ADF"/>
    <property type="match status" value="1"/>
</dbReference>